<reference evidence="7" key="2">
    <citation type="submission" date="2021-03" db="UniProtKB">
        <authorList>
            <consortium name="Ensembl"/>
        </authorList>
    </citation>
    <scope>IDENTIFICATION</scope>
</reference>
<dbReference type="GO" id="GO:0008113">
    <property type="term" value="F:peptide-methionine (S)-S-oxide reductase activity"/>
    <property type="evidence" value="ECO:0007669"/>
    <property type="project" value="UniProtKB-EC"/>
</dbReference>
<dbReference type="AlphaFoldDB" id="A0A803JHH2"/>
<dbReference type="PANTHER" id="PTHR42799:SF28">
    <property type="entry name" value="PEPTIDE-METHIONINE (S)-S-OXIDE REDUCTASE"/>
    <property type="match status" value="1"/>
</dbReference>
<feature type="domain" description="Peptide methionine sulphoxide reductase MsrA" evidence="6">
    <location>
        <begin position="45"/>
        <end position="159"/>
    </location>
</feature>
<dbReference type="Xenbase" id="XB-GENE-921356">
    <property type="gene designation" value="msra.2"/>
</dbReference>
<evidence type="ECO:0000259" key="6">
    <source>
        <dbReference type="Pfam" id="PF01625"/>
    </source>
</evidence>
<comment type="similarity">
    <text evidence="1">Belongs to the MsrA Met sulfoxide reductase family.</text>
</comment>
<evidence type="ECO:0000256" key="5">
    <source>
        <dbReference type="ARBA" id="ARBA00030643"/>
    </source>
</evidence>
<dbReference type="PANTHER" id="PTHR42799">
    <property type="entry name" value="MITOCHONDRIAL PEPTIDE METHIONINE SULFOXIDE REDUCTASE"/>
    <property type="match status" value="1"/>
</dbReference>
<dbReference type="InParanoid" id="A0A803JHH2"/>
<protein>
    <recommendedName>
        <fullName evidence="2">peptide-methionine (S)-S-oxide reductase</fullName>
        <ecNumber evidence="2">1.8.4.11</ecNumber>
    </recommendedName>
    <alternativeName>
        <fullName evidence="5">Peptide-methionine (S)-S-oxide reductase</fullName>
    </alternativeName>
    <alternativeName>
        <fullName evidence="4">Protein-methionine-S-oxide reductase</fullName>
    </alternativeName>
</protein>
<evidence type="ECO:0000256" key="3">
    <source>
        <dbReference type="ARBA" id="ARBA00023002"/>
    </source>
</evidence>
<evidence type="ECO:0000313" key="7">
    <source>
        <dbReference type="Ensembl" id="ENSXETP00000107354"/>
    </source>
</evidence>
<dbReference type="GeneTree" id="ENSGT00390000003823"/>
<evidence type="ECO:0000256" key="4">
    <source>
        <dbReference type="ARBA" id="ARBA00030273"/>
    </source>
</evidence>
<dbReference type="Ensembl" id="ENSXETT00000111420">
    <property type="protein sequence ID" value="ENSXETP00000107354"/>
    <property type="gene ID" value="ENSXETG00000020629"/>
</dbReference>
<organism evidence="7">
    <name type="scientific">Xenopus tropicalis</name>
    <name type="common">Western clawed frog</name>
    <name type="synonym">Silurana tropicalis</name>
    <dbReference type="NCBI Taxonomy" id="8364"/>
    <lineage>
        <taxon>Eukaryota</taxon>
        <taxon>Metazoa</taxon>
        <taxon>Chordata</taxon>
        <taxon>Craniata</taxon>
        <taxon>Vertebrata</taxon>
        <taxon>Euteleostomi</taxon>
        <taxon>Amphibia</taxon>
        <taxon>Batrachia</taxon>
        <taxon>Anura</taxon>
        <taxon>Pipoidea</taxon>
        <taxon>Pipidae</taxon>
        <taxon>Xenopodinae</taxon>
        <taxon>Xenopus</taxon>
        <taxon>Silurana</taxon>
    </lineage>
</organism>
<keyword evidence="3" id="KW-0560">Oxidoreductase</keyword>
<dbReference type="HAMAP" id="MF_01401">
    <property type="entry name" value="MsrA"/>
    <property type="match status" value="1"/>
</dbReference>
<reference evidence="7" key="1">
    <citation type="journal article" date="2010" name="Science">
        <title>The genome of the Western clawed frog Xenopus tropicalis.</title>
        <authorList>
            <person name="Hellsten U."/>
            <person name="Harland R.M."/>
            <person name="Gilchrist M.J."/>
            <person name="Hendrix D."/>
            <person name="Jurka J."/>
            <person name="Kapitonov V."/>
            <person name="Ovcharenko I."/>
            <person name="Putnam N.H."/>
            <person name="Shu S."/>
            <person name="Taher L."/>
            <person name="Blitz I.L."/>
            <person name="Blumberg B."/>
            <person name="Dichmann D.S."/>
            <person name="Dubchak I."/>
            <person name="Amaya E."/>
            <person name="Detter J.C."/>
            <person name="Fletcher R."/>
            <person name="Gerhard D.S."/>
            <person name="Goodstein D."/>
            <person name="Graves T."/>
            <person name="Grigoriev I.V."/>
            <person name="Grimwood J."/>
            <person name="Kawashima T."/>
            <person name="Lindquist E."/>
            <person name="Lucas S.M."/>
            <person name="Mead P.E."/>
            <person name="Mitros T."/>
            <person name="Ogino H."/>
            <person name="Ohta Y."/>
            <person name="Poliakov A.V."/>
            <person name="Pollet N."/>
            <person name="Robert J."/>
            <person name="Salamov A."/>
            <person name="Sater A.K."/>
            <person name="Schmutz J."/>
            <person name="Terry A."/>
            <person name="Vize P.D."/>
            <person name="Warren W.C."/>
            <person name="Wells D."/>
            <person name="Wills A."/>
            <person name="Wilson R.K."/>
            <person name="Zimmerman L.B."/>
            <person name="Zorn A.M."/>
            <person name="Grainger R."/>
            <person name="Grammer T."/>
            <person name="Khokha M.K."/>
            <person name="Richardson P.M."/>
            <person name="Rokhsar D.S."/>
        </authorList>
    </citation>
    <scope>NUCLEOTIDE SEQUENCE [LARGE SCALE GENOMIC DNA]</scope>
    <source>
        <strain evidence="7">Nigerian</strain>
    </source>
</reference>
<evidence type="ECO:0000256" key="2">
    <source>
        <dbReference type="ARBA" id="ARBA00012502"/>
    </source>
</evidence>
<evidence type="ECO:0000256" key="1">
    <source>
        <dbReference type="ARBA" id="ARBA00005591"/>
    </source>
</evidence>
<name>A0A803JHH2_XENTR</name>
<gene>
    <name evidence="7" type="primary">msra.2</name>
</gene>
<dbReference type="Pfam" id="PF01625">
    <property type="entry name" value="PMSR"/>
    <property type="match status" value="2"/>
</dbReference>
<dbReference type="FunCoup" id="A0A803JHH2">
    <property type="interactions" value="1144"/>
</dbReference>
<dbReference type="NCBIfam" id="TIGR00401">
    <property type="entry name" value="msrA"/>
    <property type="match status" value="1"/>
</dbReference>
<dbReference type="Bgee" id="ENSXETG00000020629">
    <property type="expression patterns" value="Expressed in mesonephros and 10 other cell types or tissues"/>
</dbReference>
<feature type="domain" description="Peptide methionine sulphoxide reductase MsrA" evidence="6">
    <location>
        <begin position="212"/>
        <end position="241"/>
    </location>
</feature>
<dbReference type="SUPFAM" id="SSF55068">
    <property type="entry name" value="Peptide methionine sulfoxide reductase"/>
    <property type="match status" value="2"/>
</dbReference>
<accession>A0A803JHH2</accession>
<dbReference type="InterPro" id="IPR036509">
    <property type="entry name" value="Met_Sox_Rdtase_MsrA_sf"/>
</dbReference>
<dbReference type="Gene3D" id="3.30.1060.10">
    <property type="entry name" value="Peptide methionine sulphoxide reductase MsrA"/>
    <property type="match status" value="1"/>
</dbReference>
<dbReference type="InterPro" id="IPR002569">
    <property type="entry name" value="Met_Sox_Rdtase_MsrA_dom"/>
</dbReference>
<proteinExistence type="inferred from homology"/>
<dbReference type="InterPro" id="IPR050162">
    <property type="entry name" value="MsrA_MetSO_reductase"/>
</dbReference>
<sequence length="251" mass="28141">MLGNIRFPTAQEALPGRSDALQVADKHMVNGNSTLEPFPDGLEIAVFGMGCFWGAERLFWKQEGVYSTQVGFAGGHTPNPTYKEVRTGLTAHAEVVRVVFDPKVITYKVLLKLFWENHDPTEGMKQGEDVGTQYRSVIFTYGENQKDAALLSREAFQKINKTLAHRLLYTVPIHWLMPKGSDPQPTCCSPTPWMLLSVPPNQELNAHGLGITTTEIRAAPTFYYAEDYHQQYLHKNPEGFCGLRRTGATCH</sequence>
<dbReference type="EC" id="1.8.4.11" evidence="2"/>